<dbReference type="PRINTS" id="PR01084">
    <property type="entry name" value="NAHEXCHNGR"/>
</dbReference>
<feature type="compositionally biased region" description="Acidic residues" evidence="12">
    <location>
        <begin position="612"/>
        <end position="624"/>
    </location>
</feature>
<dbReference type="Gene3D" id="6.10.140.1330">
    <property type="match status" value="1"/>
</dbReference>
<dbReference type="InterPro" id="IPR036236">
    <property type="entry name" value="Znf_C2H2_sf"/>
</dbReference>
<keyword evidence="7" id="KW-0804">Transcription</keyword>
<feature type="compositionally biased region" description="Low complexity" evidence="12">
    <location>
        <begin position="1928"/>
        <end position="1942"/>
    </location>
</feature>
<dbReference type="Gene3D" id="1.20.1250.20">
    <property type="entry name" value="MFS general substrate transporter like domains"/>
    <property type="match status" value="1"/>
</dbReference>
<dbReference type="NCBIfam" id="TIGR00840">
    <property type="entry name" value="b_cpa1"/>
    <property type="match status" value="1"/>
</dbReference>
<feature type="transmembrane region" description="Helical" evidence="13">
    <location>
        <begin position="1441"/>
        <end position="1463"/>
    </location>
</feature>
<dbReference type="GO" id="GO:1990526">
    <property type="term" value="C:Ste12p-Dig1p-Dig2p complex"/>
    <property type="evidence" value="ECO:0007669"/>
    <property type="project" value="TreeGrafter"/>
</dbReference>
<feature type="transmembrane region" description="Helical" evidence="13">
    <location>
        <begin position="1504"/>
        <end position="1523"/>
    </location>
</feature>
<feature type="transmembrane region" description="Helical" evidence="13">
    <location>
        <begin position="1199"/>
        <end position="1223"/>
    </location>
</feature>
<keyword evidence="6 13" id="KW-0472">Membrane</keyword>
<evidence type="ECO:0000256" key="7">
    <source>
        <dbReference type="ARBA" id="ARBA00023163"/>
    </source>
</evidence>
<feature type="region of interest" description="Disordered" evidence="12">
    <location>
        <begin position="452"/>
        <end position="522"/>
    </location>
</feature>
<dbReference type="FunFam" id="3.30.160.60:FF:000390">
    <property type="entry name" value="Transcription factor stea"/>
    <property type="match status" value="1"/>
</dbReference>
<feature type="transmembrane region" description="Helical" evidence="13">
    <location>
        <begin position="1730"/>
        <end position="1749"/>
    </location>
</feature>
<feature type="transmembrane region" description="Helical" evidence="13">
    <location>
        <begin position="1475"/>
        <end position="1492"/>
    </location>
</feature>
<feature type="domain" description="C2H2-type" evidence="14">
    <location>
        <begin position="567"/>
        <end position="596"/>
    </location>
</feature>
<feature type="region of interest" description="Disordered" evidence="12">
    <location>
        <begin position="586"/>
        <end position="605"/>
    </location>
</feature>
<evidence type="ECO:0000256" key="8">
    <source>
        <dbReference type="ARBA" id="ARBA00023242"/>
    </source>
</evidence>
<keyword evidence="11" id="KW-0915">Sodium</keyword>
<gene>
    <name evidence="15" type="ORF">GQ26_0530470</name>
</gene>
<keyword evidence="10" id="KW-0862">Zinc</keyword>
<evidence type="ECO:0000256" key="6">
    <source>
        <dbReference type="ARBA" id="ARBA00023136"/>
    </source>
</evidence>
<accession>A0A093UNI8</accession>
<feature type="transmembrane region" description="Helical" evidence="13">
    <location>
        <begin position="865"/>
        <end position="884"/>
    </location>
</feature>
<dbReference type="GO" id="GO:0008270">
    <property type="term" value="F:zinc ion binding"/>
    <property type="evidence" value="ECO:0007669"/>
    <property type="project" value="UniProtKB-KW"/>
</dbReference>
<keyword evidence="5" id="KW-0805">Transcription regulation</keyword>
<dbReference type="GO" id="GO:1990527">
    <property type="term" value="C:Tec1p-Ste12p-Dig1p complex"/>
    <property type="evidence" value="ECO:0007669"/>
    <property type="project" value="TreeGrafter"/>
</dbReference>
<feature type="compositionally biased region" description="Acidic residues" evidence="12">
    <location>
        <begin position="2003"/>
        <end position="2014"/>
    </location>
</feature>
<feature type="region of interest" description="Disordered" evidence="12">
    <location>
        <begin position="2003"/>
        <end position="2059"/>
    </location>
</feature>
<dbReference type="SUPFAM" id="SSF57667">
    <property type="entry name" value="beta-beta-alpha zinc fingers"/>
    <property type="match status" value="1"/>
</dbReference>
<dbReference type="InterPro" id="IPR052127">
    <property type="entry name" value="STE12_transcription_factor"/>
</dbReference>
<name>A0A093UNI8_TALMA</name>
<protein>
    <recommendedName>
        <fullName evidence="11">Sodium/hydrogen exchanger</fullName>
    </recommendedName>
</protein>
<keyword evidence="10" id="KW-0863">Zinc-finger</keyword>
<sequence length="2103" mass="231855">MIWTKQFFSDVQEMYPQHGAVMAPPQKPETFMLSSEAQQSLPQDAQVALQQVDNLKYFLISAPVDWSPDQLIRRFLLPTGDYISCVLWNNLFHISGTDIVRCLSFRFQAFGRPVKNSKKFEEGIFSDLRNLKSGTDASLEEPKSPFLDFLYKNNCIRTQKKQKVFYWYSVPHDRLFLDALERDLKREKMGQEATTVAVAEPALSFEFDSSQSLYEQLTKAQQANSSSFSAHASTTYGQPTSPIVRSIDVMPPPQMAPSTMTMLPEDTGSSVLYNQVPMAMKRENDYAQIQYERSTSIPFNRLHQRHASMPSYMEYSPAPSFVSSQFEDYSNRGISFEPITPPQQPMLGAEPAYIANEETGLYTAIPDVGSAAYHPMMQLPPSNFANPLGATSRHFQANVFSVIEGSPTYKQRRRRSSIPPGITNAIAAAQVSGAQPQPTSYAAYRPSDLRRSISNSVGPVTEITDSNDQSAAGSLQSDYTSTVASQKNMLHEVSRTGTPLPSLEEGVEHSHTMMQQSQDELASLGNQDSIDISVPHSLLGRSDRPGPVRRARSATMMELGPYPQKSHSCPIPSCGRLFKRLEHLKRHRRTHETQQDGHNSQQSLSDDFLENEEKEFGSLEEESPGSDSHSFIHPSVVSMSTMTPMSVASTMSMQASMSTMVAPHLISPQYLQQQITTSWILVSSAVYVSSFAKRNTCQLCVGNQPVPGCWLWFLGDTDPFMYMNFVSGLIPGPKMPDSDHPSDADENSPLVMSPVKPSGEFQRQAALVETDADAGALAQAQRNELAEQESKSTWYLFLLTLSIGGLQVVWSVELSNGSPFLLSLGMSKALLAIVWVAGPLTGTLVQPYIGILSDNCRIPWGKRKPFMIGGGLATIFCLMLLAWVREIIAGVLGIFGADAQSSGVKVTTLVFATIMMFCLDFAINTVQAGIRAFIVDCAPAHQQEPANAWASRLTGAGNIIGYILGYMDLPKVFPIFGNTQFKVLCLIASFSLGVTLLISCLTIKERDPRLDGPPPPGAMGLISFFKGVWKSIRNLPPQIRKVCEVQLAAWIAWFPFLYYSTTYIGQLYVNPIFDKHRDMTDDEINKTWEDATRIGSFALLVPAANVDFIPVAQDSDAAEAEIRRSISELQGNIASEPLLSQEGRSIESDEVDDDKKKRFDFMKKLQIPGLTLRRTWLLSLALLSICMFSTFFISTSQAATVVIGIVGISWAVTLWAPFALISAEVAQRDAERRLNRLQAEFEAVSGISHNPETSRNHEEDDEEQDIEEIAAIPKTDNESSTDQAGIVLGLHNVAVSFPQIFSTIISSLIFKALQKPRGEPWDDSVGWVMRFGGCAALVATGGPEQLPDWLFAQQAAIGTPPGASIATFLGYELNISARASSIWSSLDTFHITTYYRFAAGEATNIMVANYAFQFAGEILRRATEDTDPEDNAPEPEKKEFFSSWALFILIMLLIAALFTSYILQQRKIQAVHETVLSIFGGMFVGLIIRLTPPSPIQDVVTFDYQFFFNLLLPPIILASGYELHQANFFRNIGTILTFAFAGTFISAIVLGLILYLWTRIPLDGLNISLVEAISVGATLSATDPVTILAIFNLYKVEPKLYTVIFGESILNDAVAIVLFETAQKYAENDAAKLTVLNLFEAIGLFLLIFFGSMLVGICVGIGTALLLKYTHVRRLPKIESCLIVLIAYASYFFSNGVYLSGIVSLLFCGITLKHYAYYNMSRRTQLTTKYLFQVMSQLSENFIFIYLGLDLLVESQLRFKPLFIIVAVLGICFARYLSVFPLSKAVNWFIRYRARRRGKDVADELPFSYQAMLFWAGLRGAVGVALAAGMSGPNAPALRATVLVVVVLTVIIFGGTTARMLDILGIRTGVVEEVDSDDEFDIEITHGGTYYKRANSSGIGYTPRATDRTIPLDNVGDRPSVPTTDSYSSGNNRRPSPPSRSRSAARRTKKFNSADRDQSATQGLLGVVAGSRSESDIGSDEDITGVNGGKQVAIDADHLDEFDLDVDPLSDDDLPPAAPSTSRLRRSPSQPQTASTGASPARRATESSTGTHREPITARNALRELFSGGPTGDHAEWFRQLDEDFIKPTLLLDQSNHKGPGAV</sequence>
<keyword evidence="11" id="KW-0050">Antiport</keyword>
<dbReference type="InterPro" id="IPR036259">
    <property type="entry name" value="MFS_trans_sf"/>
</dbReference>
<dbReference type="Pfam" id="PF00999">
    <property type="entry name" value="Na_H_Exchanger"/>
    <property type="match status" value="1"/>
</dbReference>
<evidence type="ECO:0000256" key="1">
    <source>
        <dbReference type="ARBA" id="ARBA00004123"/>
    </source>
</evidence>
<dbReference type="InterPro" id="IPR013087">
    <property type="entry name" value="Znf_C2H2_type"/>
</dbReference>
<comment type="similarity">
    <text evidence="11">Belongs to the monovalent cation:proton antiporter 1 (CPA1) transporter (TC 2.A.36) family.</text>
</comment>
<evidence type="ECO:0000256" key="9">
    <source>
        <dbReference type="ARBA" id="ARBA00024345"/>
    </source>
</evidence>
<evidence type="ECO:0000256" key="4">
    <source>
        <dbReference type="ARBA" id="ARBA00022989"/>
    </source>
</evidence>
<dbReference type="SMART" id="SM00355">
    <property type="entry name" value="ZnF_C2H2"/>
    <property type="match status" value="1"/>
</dbReference>
<keyword evidence="11" id="KW-0406">Ion transport</keyword>
<dbReference type="PANTHER" id="PTHR47427:SF1">
    <property type="entry name" value="PROTEIN STE12"/>
    <property type="match status" value="1"/>
</dbReference>
<keyword evidence="11" id="KW-0813">Transport</keyword>
<feature type="transmembrane region" description="Helical" evidence="13">
    <location>
        <begin position="1569"/>
        <end position="1593"/>
    </location>
</feature>
<comment type="subcellular location">
    <subcellularLocation>
        <location evidence="2">Membrane</location>
        <topology evidence="2">Multi-pass membrane protein</topology>
    </subcellularLocation>
    <subcellularLocation>
        <location evidence="1">Nucleus</location>
    </subcellularLocation>
</comment>
<keyword evidence="3 11" id="KW-0812">Transmembrane</keyword>
<keyword evidence="11" id="KW-0739">Sodium transport</keyword>
<proteinExistence type="inferred from homology"/>
<dbReference type="Pfam" id="PF02200">
    <property type="entry name" value="STE"/>
    <property type="match status" value="1"/>
</dbReference>
<evidence type="ECO:0000256" key="2">
    <source>
        <dbReference type="ARBA" id="ARBA00004141"/>
    </source>
</evidence>
<keyword evidence="4 13" id="KW-1133">Transmembrane helix</keyword>
<dbReference type="SMART" id="SM00424">
    <property type="entry name" value="STE"/>
    <property type="match status" value="1"/>
</dbReference>
<evidence type="ECO:0000259" key="14">
    <source>
        <dbReference type="PROSITE" id="PS50157"/>
    </source>
</evidence>
<feature type="transmembrane region" description="Helical" evidence="13">
    <location>
        <begin position="1175"/>
        <end position="1193"/>
    </location>
</feature>
<feature type="transmembrane region" description="Helical" evidence="13">
    <location>
        <begin position="983"/>
        <end position="1004"/>
    </location>
</feature>
<evidence type="ECO:0000256" key="10">
    <source>
        <dbReference type="PROSITE-ProRule" id="PRU00042"/>
    </source>
</evidence>
<feature type="transmembrane region" description="Helical" evidence="13">
    <location>
        <begin position="830"/>
        <end position="853"/>
    </location>
</feature>
<dbReference type="GO" id="GO:0005634">
    <property type="term" value="C:nucleus"/>
    <property type="evidence" value="ECO:0007669"/>
    <property type="project" value="UniProtKB-SubCell"/>
</dbReference>
<feature type="compositionally biased region" description="Polar residues" evidence="12">
    <location>
        <begin position="452"/>
        <end position="488"/>
    </location>
</feature>
<feature type="transmembrane region" description="Helical" evidence="13">
    <location>
        <begin position="1642"/>
        <end position="1667"/>
    </location>
</feature>
<organism evidence="15">
    <name type="scientific">Talaromyces marneffei PM1</name>
    <dbReference type="NCBI Taxonomy" id="1077442"/>
    <lineage>
        <taxon>Eukaryota</taxon>
        <taxon>Fungi</taxon>
        <taxon>Dikarya</taxon>
        <taxon>Ascomycota</taxon>
        <taxon>Pezizomycotina</taxon>
        <taxon>Eurotiomycetes</taxon>
        <taxon>Eurotiomycetidae</taxon>
        <taxon>Eurotiales</taxon>
        <taxon>Trichocomaceae</taxon>
        <taxon>Talaromyces</taxon>
        <taxon>Talaromyces sect. Talaromyces</taxon>
    </lineage>
</organism>
<feature type="transmembrane region" description="Helical" evidence="13">
    <location>
        <begin position="1047"/>
        <end position="1069"/>
    </location>
</feature>
<dbReference type="GO" id="GO:0015385">
    <property type="term" value="F:sodium:proton antiporter activity"/>
    <property type="evidence" value="ECO:0007669"/>
    <property type="project" value="InterPro"/>
</dbReference>
<dbReference type="InterPro" id="IPR006153">
    <property type="entry name" value="Cation/H_exchanger_TM"/>
</dbReference>
<feature type="transmembrane region" description="Helical" evidence="13">
    <location>
        <begin position="1535"/>
        <end position="1557"/>
    </location>
</feature>
<dbReference type="PANTHER" id="PTHR47427">
    <property type="entry name" value="PROTEIN STE12"/>
    <property type="match status" value="1"/>
</dbReference>
<reference evidence="15" key="2">
    <citation type="journal article" date="2014" name="PLoS Genet.">
        <title>Signature gene expression reveals novel clues to the molecular mechanisms of dimorphic transition in Penicillium marneffei.</title>
        <authorList>
            <person name="Yang E."/>
            <person name="Wang G."/>
            <person name="Cai J."/>
            <person name="Woo P.C."/>
            <person name="Lau S.K."/>
            <person name="Yuen K.-Y."/>
            <person name="Chow W.-N."/>
            <person name="Lin X."/>
        </authorList>
    </citation>
    <scope>NUCLEOTIDE SEQUENCE</scope>
    <source>
        <strain evidence="15">PM1</strain>
    </source>
</reference>
<feature type="transmembrane region" description="Helical" evidence="13">
    <location>
        <begin position="1761"/>
        <end position="1790"/>
    </location>
</feature>
<dbReference type="EMBL" id="JPOX01000053">
    <property type="protein sequence ID" value="KFX41852.1"/>
    <property type="molecule type" value="Genomic_DNA"/>
</dbReference>
<feature type="region of interest" description="Disordered" evidence="12">
    <location>
        <begin position="612"/>
        <end position="633"/>
    </location>
</feature>
<evidence type="ECO:0000256" key="13">
    <source>
        <dbReference type="SAM" id="Phobius"/>
    </source>
</evidence>
<dbReference type="Gene3D" id="3.30.160.60">
    <property type="entry name" value="Classic Zinc Finger"/>
    <property type="match status" value="1"/>
</dbReference>
<dbReference type="HOGENOM" id="CLU_232354_0_0_1"/>
<reference key="1">
    <citation type="journal article" date="2014" name="PLoS Genet.">
        <title>Signature Gene Expression Reveals Novel Clues to the Molecular Mechanisms of Dimorphic Transition in Penicillium marneffei.</title>
        <authorList>
            <person name="Yang E."/>
            <person name="Wang G."/>
            <person name="Cai J."/>
            <person name="Woo P.C."/>
            <person name="Lau S.K."/>
            <person name="Yuen K.-Y."/>
            <person name="Chow W.-N."/>
            <person name="Lin X."/>
        </authorList>
    </citation>
    <scope>NUCLEOTIDE SEQUENCE [LARGE SCALE GENOMIC DNA]</scope>
    <source>
        <strain>PM1</strain>
    </source>
</reference>
<evidence type="ECO:0000256" key="3">
    <source>
        <dbReference type="ARBA" id="ARBA00022692"/>
    </source>
</evidence>
<feature type="region of interest" description="Disordered" evidence="12">
    <location>
        <begin position="1895"/>
        <end position="1987"/>
    </location>
</feature>
<evidence type="ECO:0000256" key="12">
    <source>
        <dbReference type="SAM" id="MobiDB-lite"/>
    </source>
</evidence>
<feature type="compositionally biased region" description="Polar residues" evidence="12">
    <location>
        <begin position="596"/>
        <end position="605"/>
    </location>
</feature>
<evidence type="ECO:0000256" key="11">
    <source>
        <dbReference type="RuleBase" id="RU003722"/>
    </source>
</evidence>
<feature type="compositionally biased region" description="Polar residues" evidence="12">
    <location>
        <begin position="512"/>
        <end position="522"/>
    </location>
</feature>
<keyword evidence="10" id="KW-0479">Metal-binding</keyword>
<comment type="caution">
    <text evidence="15">The sequence shown here is derived from an EMBL/GenBank/DDBJ whole genome shotgun (WGS) entry which is preliminary data.</text>
</comment>
<dbReference type="PROSITE" id="PS50157">
    <property type="entry name" value="ZINC_FINGER_C2H2_2"/>
    <property type="match status" value="1"/>
</dbReference>
<dbReference type="InterPro" id="IPR003120">
    <property type="entry name" value="Ste12"/>
</dbReference>
<feature type="transmembrane region" description="Helical" evidence="13">
    <location>
        <begin position="1811"/>
        <end position="1831"/>
    </location>
</feature>
<dbReference type="PROSITE" id="PS00028">
    <property type="entry name" value="ZINC_FINGER_C2H2_1"/>
    <property type="match status" value="1"/>
</dbReference>
<feature type="transmembrane region" description="Helical" evidence="13">
    <location>
        <begin position="1837"/>
        <end position="1858"/>
    </location>
</feature>
<dbReference type="SUPFAM" id="SSF103473">
    <property type="entry name" value="MFS general substrate transporter"/>
    <property type="match status" value="1"/>
</dbReference>
<feature type="transmembrane region" description="Helical" evidence="13">
    <location>
        <begin position="1697"/>
        <end position="1718"/>
    </location>
</feature>
<comment type="similarity">
    <text evidence="9">Belongs to the STE12 transcription factor family.</text>
</comment>
<feature type="transmembrane region" description="Helical" evidence="13">
    <location>
        <begin position="904"/>
        <end position="923"/>
    </location>
</feature>
<dbReference type="GO" id="GO:0003700">
    <property type="term" value="F:DNA-binding transcription factor activity"/>
    <property type="evidence" value="ECO:0007669"/>
    <property type="project" value="InterPro"/>
</dbReference>
<feature type="compositionally biased region" description="Polar residues" evidence="12">
    <location>
        <begin position="2027"/>
        <end position="2038"/>
    </location>
</feature>
<dbReference type="GO" id="GO:0006885">
    <property type="term" value="P:regulation of pH"/>
    <property type="evidence" value="ECO:0007669"/>
    <property type="project" value="InterPro"/>
</dbReference>
<evidence type="ECO:0000313" key="15">
    <source>
        <dbReference type="EMBL" id="KFX41852.1"/>
    </source>
</evidence>
<dbReference type="InterPro" id="IPR004709">
    <property type="entry name" value="NaH_exchanger"/>
</dbReference>
<dbReference type="GO" id="GO:0016020">
    <property type="term" value="C:membrane"/>
    <property type="evidence" value="ECO:0007669"/>
    <property type="project" value="UniProtKB-SubCell"/>
</dbReference>
<evidence type="ECO:0000256" key="5">
    <source>
        <dbReference type="ARBA" id="ARBA00023015"/>
    </source>
</evidence>
<keyword evidence="8" id="KW-0539">Nucleus</keyword>